<evidence type="ECO:0000256" key="5">
    <source>
        <dbReference type="ARBA" id="ARBA00023136"/>
    </source>
</evidence>
<feature type="compositionally biased region" description="Polar residues" evidence="6">
    <location>
        <begin position="69"/>
        <end position="100"/>
    </location>
</feature>
<feature type="transmembrane region" description="Helical" evidence="7">
    <location>
        <begin position="210"/>
        <end position="235"/>
    </location>
</feature>
<accession>A0A7J7KTU0</accession>
<evidence type="ECO:0000256" key="3">
    <source>
        <dbReference type="ARBA" id="ARBA00022692"/>
    </source>
</evidence>
<dbReference type="Pfam" id="PF04505">
    <property type="entry name" value="CD225"/>
    <property type="match status" value="1"/>
</dbReference>
<evidence type="ECO:0000256" key="4">
    <source>
        <dbReference type="ARBA" id="ARBA00022989"/>
    </source>
</evidence>
<evidence type="ECO:0000313" key="8">
    <source>
        <dbReference type="EMBL" id="KAF6041559.1"/>
    </source>
</evidence>
<keyword evidence="9" id="KW-1185">Reference proteome</keyword>
<keyword evidence="4 7" id="KW-1133">Transmembrane helix</keyword>
<comment type="subcellular location">
    <subcellularLocation>
        <location evidence="1">Membrane</location>
    </subcellularLocation>
</comment>
<dbReference type="InterPro" id="IPR007593">
    <property type="entry name" value="CD225/Dispanin_fam"/>
</dbReference>
<comment type="caution">
    <text evidence="8">The sequence shown here is derived from an EMBL/GenBank/DDBJ whole genome shotgun (WGS) entry which is preliminary data.</text>
</comment>
<dbReference type="GO" id="GO:0016020">
    <property type="term" value="C:membrane"/>
    <property type="evidence" value="ECO:0007669"/>
    <property type="project" value="UniProtKB-SubCell"/>
</dbReference>
<dbReference type="AlphaFoldDB" id="A0A7J7KTU0"/>
<evidence type="ECO:0000256" key="7">
    <source>
        <dbReference type="SAM" id="Phobius"/>
    </source>
</evidence>
<reference evidence="8" key="1">
    <citation type="submission" date="2020-06" db="EMBL/GenBank/DDBJ databases">
        <title>Draft genome of Bugula neritina, a colonial animal packing powerful symbionts and potential medicines.</title>
        <authorList>
            <person name="Rayko M."/>
        </authorList>
    </citation>
    <scope>NUCLEOTIDE SEQUENCE [LARGE SCALE GENOMIC DNA]</scope>
    <source>
        <strain evidence="8">Kwan_BN1</strain>
    </source>
</reference>
<sequence>MFNVKGQTIAVPTMQTMKKLVSVKSTDRKPLPPLRSANNLPPISHPLSSPSASIAKQPLPSITKPTDVPHSSSSNSRTQDDTISQSSRVNSPSHNLQISEDTAEATAKHTPSPATGSGNGHLFQTSSAHSSSLQNPDPSELHRVAADNLKNENIRQRLEQRGIRTWPILAVLSLFCCNPLFGLWAALLTLKAENSYYQNNVVLAQKEARIAKACIILAFIAGSLTLLGVLIWVGIRCSKFWCPGSKNPIINFL</sequence>
<evidence type="ECO:0000313" key="9">
    <source>
        <dbReference type="Proteomes" id="UP000593567"/>
    </source>
</evidence>
<dbReference type="EMBL" id="VXIV02000023">
    <property type="protein sequence ID" value="KAF6041559.1"/>
    <property type="molecule type" value="Genomic_DNA"/>
</dbReference>
<protein>
    <submittedName>
        <fullName evidence="8">Uncharacterized protein</fullName>
    </submittedName>
</protein>
<evidence type="ECO:0000256" key="2">
    <source>
        <dbReference type="ARBA" id="ARBA00006843"/>
    </source>
</evidence>
<feature type="region of interest" description="Disordered" evidence="6">
    <location>
        <begin position="21"/>
        <end position="139"/>
    </location>
</feature>
<keyword evidence="3 7" id="KW-0812">Transmembrane</keyword>
<organism evidence="8 9">
    <name type="scientific">Bugula neritina</name>
    <name type="common">Brown bryozoan</name>
    <name type="synonym">Sertularia neritina</name>
    <dbReference type="NCBI Taxonomy" id="10212"/>
    <lineage>
        <taxon>Eukaryota</taxon>
        <taxon>Metazoa</taxon>
        <taxon>Spiralia</taxon>
        <taxon>Lophotrochozoa</taxon>
        <taxon>Bryozoa</taxon>
        <taxon>Gymnolaemata</taxon>
        <taxon>Cheilostomatida</taxon>
        <taxon>Flustrina</taxon>
        <taxon>Buguloidea</taxon>
        <taxon>Bugulidae</taxon>
        <taxon>Bugula</taxon>
    </lineage>
</organism>
<comment type="similarity">
    <text evidence="2">Belongs to the CD225/Dispanin family.</text>
</comment>
<gene>
    <name evidence="8" type="ORF">EB796_000134</name>
</gene>
<dbReference type="Proteomes" id="UP000593567">
    <property type="component" value="Unassembled WGS sequence"/>
</dbReference>
<feature type="compositionally biased region" description="Low complexity" evidence="6">
    <location>
        <begin position="40"/>
        <end position="55"/>
    </location>
</feature>
<feature type="compositionally biased region" description="Polar residues" evidence="6">
    <location>
        <begin position="112"/>
        <end position="137"/>
    </location>
</feature>
<proteinExistence type="inferred from homology"/>
<name>A0A7J7KTU0_BUGNE</name>
<evidence type="ECO:0000256" key="1">
    <source>
        <dbReference type="ARBA" id="ARBA00004370"/>
    </source>
</evidence>
<evidence type="ECO:0000256" key="6">
    <source>
        <dbReference type="SAM" id="MobiDB-lite"/>
    </source>
</evidence>
<keyword evidence="5 7" id="KW-0472">Membrane</keyword>
<feature type="transmembrane region" description="Helical" evidence="7">
    <location>
        <begin position="165"/>
        <end position="190"/>
    </location>
</feature>